<accession>N1QHT9</accession>
<evidence type="ECO:0000256" key="3">
    <source>
        <dbReference type="SAM" id="Coils"/>
    </source>
</evidence>
<feature type="compositionally biased region" description="Polar residues" evidence="4">
    <location>
        <begin position="287"/>
        <end position="301"/>
    </location>
</feature>
<comment type="subcellular location">
    <subcellularLocation>
        <location evidence="1">Nucleus</location>
    </subcellularLocation>
</comment>
<evidence type="ECO:0000313" key="5">
    <source>
        <dbReference type="EMBL" id="EMF10703.1"/>
    </source>
</evidence>
<keyword evidence="3" id="KW-0175">Coiled coil</keyword>
<dbReference type="AlphaFoldDB" id="N1QHT9"/>
<proteinExistence type="predicted"/>
<dbReference type="GO" id="GO:0006355">
    <property type="term" value="P:regulation of DNA-templated transcription"/>
    <property type="evidence" value="ECO:0007669"/>
    <property type="project" value="InterPro"/>
</dbReference>
<feature type="coiled-coil region" evidence="3">
    <location>
        <begin position="33"/>
        <end position="60"/>
    </location>
</feature>
<dbReference type="InterPro" id="IPR000637">
    <property type="entry name" value="HMGI/Y_DNA-bd_CS"/>
</dbReference>
<organism evidence="5 6">
    <name type="scientific">Sphaerulina musiva (strain SO2202)</name>
    <name type="common">Poplar stem canker fungus</name>
    <name type="synonym">Septoria musiva</name>
    <dbReference type="NCBI Taxonomy" id="692275"/>
    <lineage>
        <taxon>Eukaryota</taxon>
        <taxon>Fungi</taxon>
        <taxon>Dikarya</taxon>
        <taxon>Ascomycota</taxon>
        <taxon>Pezizomycotina</taxon>
        <taxon>Dothideomycetes</taxon>
        <taxon>Dothideomycetidae</taxon>
        <taxon>Mycosphaerellales</taxon>
        <taxon>Mycosphaerellaceae</taxon>
        <taxon>Sphaerulina</taxon>
    </lineage>
</organism>
<dbReference type="GO" id="GO:0003677">
    <property type="term" value="F:DNA binding"/>
    <property type="evidence" value="ECO:0007669"/>
    <property type="project" value="InterPro"/>
</dbReference>
<keyword evidence="2" id="KW-0539">Nucleus</keyword>
<sequence>MEARLEAIISKLDGVDSAGEDAARNRKDAFDREVELMKRVKGLEENIETYRNNMKTLGQRIDDGKVEMVQGQIEVLIRKATDAGEDRERVKETLAMLENATEALKRENETLEARVTELKADVAAKAAEAVLAVQASQRGLDDAASIRAVVADAPIEKGTQDVVAATAGNVPQSSNVPTKNARLKTSAVALKPTGTKSMKRELAGLMGDVAPRRSTRCNNKRTPNAASALLEKIDKTDQNSKNGDFTDEKIQEHIVRKGKGWVEVVEIISNNEDEEHAKQAELVPPSNAKQIQVRKSNTDSAGNPLKRGPGRPRKKVPPAVGGTSAADQVPAPAPKRGRGRPRKLAEHVSAQPSVEQADALAPKRRKIEQNDSTQPGVVVCTNGKGNKRKVDADAIDDTVHLTAPRASRSQHQTPATVAAKRLKQETAATDGAAQAHGTSSKTKSRGRPPVASKSARRGLTNVFSSPISSPPGSLGAALSSQNSDAVVTTVKEQPASRKRTIPQNDDTSRVYGKARKSGLTGANLVNAEFDLDFEM</sequence>
<feature type="region of interest" description="Disordered" evidence="4">
    <location>
        <begin position="275"/>
        <end position="509"/>
    </location>
</feature>
<evidence type="ECO:0000256" key="2">
    <source>
        <dbReference type="ARBA" id="ARBA00023242"/>
    </source>
</evidence>
<dbReference type="HOGENOM" id="CLU_509170_0_0_1"/>
<feature type="compositionally biased region" description="Low complexity" evidence="4">
    <location>
        <begin position="464"/>
        <end position="473"/>
    </location>
</feature>
<keyword evidence="6" id="KW-1185">Reference proteome</keyword>
<feature type="coiled-coil region" evidence="3">
    <location>
        <begin position="87"/>
        <end position="128"/>
    </location>
</feature>
<protein>
    <submittedName>
        <fullName evidence="5">Uncharacterized protein</fullName>
    </submittedName>
</protein>
<name>N1QHT9_SPHMS</name>
<evidence type="ECO:0000256" key="4">
    <source>
        <dbReference type="SAM" id="MobiDB-lite"/>
    </source>
</evidence>
<dbReference type="OMA" id="IKREHAC"/>
<dbReference type="PRINTS" id="PR00929">
    <property type="entry name" value="ATHOOK"/>
</dbReference>
<dbReference type="InterPro" id="IPR017956">
    <property type="entry name" value="AT_hook_DNA-bd_motif"/>
</dbReference>
<dbReference type="EMBL" id="KB456267">
    <property type="protein sequence ID" value="EMF10703.1"/>
    <property type="molecule type" value="Genomic_DNA"/>
</dbReference>
<feature type="compositionally biased region" description="Basic and acidic residues" evidence="4">
    <location>
        <begin position="231"/>
        <end position="246"/>
    </location>
</feature>
<dbReference type="Proteomes" id="UP000016931">
    <property type="component" value="Unassembled WGS sequence"/>
</dbReference>
<evidence type="ECO:0000256" key="1">
    <source>
        <dbReference type="ARBA" id="ARBA00004123"/>
    </source>
</evidence>
<dbReference type="RefSeq" id="XP_016758824.1">
    <property type="nucleotide sequence ID" value="XM_016902673.1"/>
</dbReference>
<dbReference type="GO" id="GO:0005634">
    <property type="term" value="C:nucleus"/>
    <property type="evidence" value="ECO:0007669"/>
    <property type="project" value="UniProtKB-SubCell"/>
</dbReference>
<dbReference type="PROSITE" id="PS00354">
    <property type="entry name" value="HMGI_Y"/>
    <property type="match status" value="1"/>
</dbReference>
<feature type="region of interest" description="Disordered" evidence="4">
    <location>
        <begin position="211"/>
        <end position="246"/>
    </location>
</feature>
<dbReference type="eggNOG" id="ENOG502R9BG">
    <property type="taxonomic scope" value="Eukaryota"/>
</dbReference>
<reference evidence="5 6" key="1">
    <citation type="journal article" date="2012" name="PLoS Pathog.">
        <title>Diverse lifestyles and strategies of plant pathogenesis encoded in the genomes of eighteen Dothideomycetes fungi.</title>
        <authorList>
            <person name="Ohm R.A."/>
            <person name="Feau N."/>
            <person name="Henrissat B."/>
            <person name="Schoch C.L."/>
            <person name="Horwitz B.A."/>
            <person name="Barry K.W."/>
            <person name="Condon B.J."/>
            <person name="Copeland A.C."/>
            <person name="Dhillon B."/>
            <person name="Glaser F."/>
            <person name="Hesse C.N."/>
            <person name="Kosti I."/>
            <person name="LaButti K."/>
            <person name="Lindquist E.A."/>
            <person name="Lucas S."/>
            <person name="Salamov A.A."/>
            <person name="Bradshaw R.E."/>
            <person name="Ciuffetti L."/>
            <person name="Hamelin R.C."/>
            <person name="Kema G.H.J."/>
            <person name="Lawrence C."/>
            <person name="Scott J.A."/>
            <person name="Spatafora J.W."/>
            <person name="Turgeon B.G."/>
            <person name="de Wit P.J.G.M."/>
            <person name="Zhong S."/>
            <person name="Goodwin S.B."/>
            <person name="Grigoriev I.V."/>
        </authorList>
    </citation>
    <scope>NUCLEOTIDE SEQUENCE [LARGE SCALE GENOMIC DNA]</scope>
    <source>
        <strain evidence="5 6">SO2202</strain>
    </source>
</reference>
<dbReference type="GeneID" id="27899810"/>
<gene>
    <name evidence="5" type="ORF">SEPMUDRAFT_134997</name>
</gene>
<dbReference type="SMART" id="SM00384">
    <property type="entry name" value="AT_hook"/>
    <property type="match status" value="3"/>
</dbReference>
<evidence type="ECO:0000313" key="6">
    <source>
        <dbReference type="Proteomes" id="UP000016931"/>
    </source>
</evidence>